<evidence type="ECO:0000313" key="2">
    <source>
        <dbReference type="EMBL" id="SEH10161.1"/>
    </source>
</evidence>
<dbReference type="STRING" id="29539.SAMN02745716_0007"/>
<sequence length="528" mass="55692">MNGSTLTSPPRRALAAYEHPGCRYSDDGRTLHTFCRVCGGPLDVRIVTDDPPQLEMSCPAGCPPEEITAAYARYLPDRHREATNGHGPARKGDGGENNRRVLLTPASAITPERTRWAWAGRVPLGAVTILAGRQGFGKSTLIAGLSADLSRGRLEGDLAGEPARVVLLSYENHPRSTIVPRLMAAGADLDRVLILEAEQDGRPDLVSVPGDLERIAEATNGHGARLLVIDPLVAALGGGIDAHRDQDVRRALAPLAQLAEQADLAVLATIHLRKGGAADALDRVSGSIAFTAAARSVLAFGRAPNDEDGPSRVLAHAKCNVGPLSPSLAYKVEGCEVRADGGEVIPTSRVVLVGECETSAAELLSAPTVEPRTEIEAAAEWLADELGDGEWHPTAEIRQAAKAADIAWRTVGRARERLDVETARFAPPGSSRAVGHWRLPAVPSAPGTAGVARQPNPHGKRDCGPSAGLSCQDAELARQGTAGHGRPCDDPEGCIVPTRPTAHGWLCERCDRWVPPAHGKARRRGGAA</sequence>
<gene>
    <name evidence="2" type="ORF">SAMN02745716_0007</name>
</gene>
<dbReference type="Gene3D" id="3.40.50.300">
    <property type="entry name" value="P-loop containing nucleotide triphosphate hydrolases"/>
    <property type="match status" value="1"/>
</dbReference>
<dbReference type="SUPFAM" id="SSF52540">
    <property type="entry name" value="P-loop containing nucleoside triphosphate hydrolases"/>
    <property type="match status" value="1"/>
</dbReference>
<reference evidence="3" key="1">
    <citation type="submission" date="2016-10" db="EMBL/GenBank/DDBJ databases">
        <authorList>
            <person name="Varghese N."/>
            <person name="Submissions S."/>
        </authorList>
    </citation>
    <scope>NUCLEOTIDE SEQUENCE [LARGE SCALE GENOMIC DNA]</scope>
    <source>
        <strain evidence="3">ATCC 35263</strain>
    </source>
</reference>
<keyword evidence="3" id="KW-1185">Reference proteome</keyword>
<organism evidence="2 3">
    <name type="scientific">Thermoleophilum album</name>
    <dbReference type="NCBI Taxonomy" id="29539"/>
    <lineage>
        <taxon>Bacteria</taxon>
        <taxon>Bacillati</taxon>
        <taxon>Actinomycetota</taxon>
        <taxon>Thermoleophilia</taxon>
        <taxon>Thermoleophilales</taxon>
        <taxon>Thermoleophilaceae</taxon>
        <taxon>Thermoleophilum</taxon>
    </lineage>
</organism>
<dbReference type="RefSeq" id="WP_093115072.1">
    <property type="nucleotide sequence ID" value="NZ_FNWJ01000001.1"/>
</dbReference>
<evidence type="ECO:0000313" key="3">
    <source>
        <dbReference type="Proteomes" id="UP000222056"/>
    </source>
</evidence>
<dbReference type="EMBL" id="FNWJ01000001">
    <property type="protein sequence ID" value="SEH10161.1"/>
    <property type="molecule type" value="Genomic_DNA"/>
</dbReference>
<dbReference type="Pfam" id="PF13481">
    <property type="entry name" value="AAA_25"/>
    <property type="match status" value="1"/>
</dbReference>
<feature type="region of interest" description="Disordered" evidence="1">
    <location>
        <begin position="445"/>
        <end position="466"/>
    </location>
</feature>
<feature type="compositionally biased region" description="Basic and acidic residues" evidence="1">
    <location>
        <begin position="90"/>
        <end position="99"/>
    </location>
</feature>
<dbReference type="Proteomes" id="UP000222056">
    <property type="component" value="Unassembled WGS sequence"/>
</dbReference>
<dbReference type="OrthoDB" id="4926055at2"/>
<evidence type="ECO:0000256" key="1">
    <source>
        <dbReference type="SAM" id="MobiDB-lite"/>
    </source>
</evidence>
<protein>
    <submittedName>
        <fullName evidence="2">AAA domain-containing protein</fullName>
    </submittedName>
</protein>
<accession>A0A1H6FH62</accession>
<proteinExistence type="predicted"/>
<dbReference type="InterPro" id="IPR027417">
    <property type="entry name" value="P-loop_NTPase"/>
</dbReference>
<feature type="region of interest" description="Disordered" evidence="1">
    <location>
        <begin position="80"/>
        <end position="99"/>
    </location>
</feature>
<dbReference type="AlphaFoldDB" id="A0A1H6FH62"/>
<name>A0A1H6FH62_THEAL</name>